<comment type="subcellular location">
    <subcellularLocation>
        <location evidence="1">Nucleus</location>
    </subcellularLocation>
</comment>
<dbReference type="InterPro" id="IPR045166">
    <property type="entry name" value="Spp2-like"/>
</dbReference>
<dbReference type="Proteomes" id="UP001378592">
    <property type="component" value="Unassembled WGS sequence"/>
</dbReference>
<organism evidence="5 6">
    <name type="scientific">Gryllus longicercus</name>
    <dbReference type="NCBI Taxonomy" id="2509291"/>
    <lineage>
        <taxon>Eukaryota</taxon>
        <taxon>Metazoa</taxon>
        <taxon>Ecdysozoa</taxon>
        <taxon>Arthropoda</taxon>
        <taxon>Hexapoda</taxon>
        <taxon>Insecta</taxon>
        <taxon>Pterygota</taxon>
        <taxon>Neoptera</taxon>
        <taxon>Polyneoptera</taxon>
        <taxon>Orthoptera</taxon>
        <taxon>Ensifera</taxon>
        <taxon>Gryllidea</taxon>
        <taxon>Grylloidea</taxon>
        <taxon>Gryllidae</taxon>
        <taxon>Gryllinae</taxon>
        <taxon>Gryllus</taxon>
    </lineage>
</organism>
<keyword evidence="6" id="KW-1185">Reference proteome</keyword>
<feature type="region of interest" description="Disordered" evidence="3">
    <location>
        <begin position="270"/>
        <end position="357"/>
    </location>
</feature>
<proteinExistence type="predicted"/>
<evidence type="ECO:0000256" key="3">
    <source>
        <dbReference type="SAM" id="MobiDB-lite"/>
    </source>
</evidence>
<accession>A0AAN9V7A0</accession>
<reference evidence="5 6" key="1">
    <citation type="submission" date="2024-03" db="EMBL/GenBank/DDBJ databases">
        <title>The genome assembly and annotation of the cricket Gryllus longicercus Weissman &amp; Gray.</title>
        <authorList>
            <person name="Szrajer S."/>
            <person name="Gray D."/>
            <person name="Ylla G."/>
        </authorList>
    </citation>
    <scope>NUCLEOTIDE SEQUENCE [LARGE SCALE GENOMIC DNA]</scope>
    <source>
        <strain evidence="5">DAG 2021-001</strain>
        <tissue evidence="5">Whole body minus gut</tissue>
    </source>
</reference>
<dbReference type="Pfam" id="PF12656">
    <property type="entry name" value="G-patch_2"/>
    <property type="match status" value="1"/>
</dbReference>
<feature type="domain" description="G-patch" evidence="4">
    <location>
        <begin position="142"/>
        <end position="187"/>
    </location>
</feature>
<dbReference type="SMART" id="SM00443">
    <property type="entry name" value="G_patch"/>
    <property type="match status" value="1"/>
</dbReference>
<evidence type="ECO:0000256" key="1">
    <source>
        <dbReference type="ARBA" id="ARBA00004123"/>
    </source>
</evidence>
<keyword evidence="2" id="KW-0539">Nucleus</keyword>
<dbReference type="InterPro" id="IPR041993">
    <property type="entry name" value="GPKOW_KOW1"/>
</dbReference>
<evidence type="ECO:0000259" key="4">
    <source>
        <dbReference type="PROSITE" id="PS50174"/>
    </source>
</evidence>
<name>A0AAN9V7A0_9ORTH</name>
<evidence type="ECO:0000313" key="6">
    <source>
        <dbReference type="Proteomes" id="UP001378592"/>
    </source>
</evidence>
<feature type="region of interest" description="Disordered" evidence="3">
    <location>
        <begin position="172"/>
        <end position="196"/>
    </location>
</feature>
<dbReference type="CDD" id="cd13152">
    <property type="entry name" value="KOW_GPKOW_A"/>
    <property type="match status" value="1"/>
</dbReference>
<dbReference type="AlphaFoldDB" id="A0AAN9V7A0"/>
<feature type="compositionally biased region" description="Basic and acidic residues" evidence="3">
    <location>
        <begin position="271"/>
        <end position="357"/>
    </location>
</feature>
<evidence type="ECO:0000256" key="2">
    <source>
        <dbReference type="ARBA" id="ARBA00023242"/>
    </source>
</evidence>
<dbReference type="InterPro" id="IPR026822">
    <property type="entry name" value="Spp2/MOS2_G-patch"/>
</dbReference>
<gene>
    <name evidence="5" type="ORF">R5R35_011234</name>
</gene>
<comment type="caution">
    <text evidence="5">The sequence shown here is derived from an EMBL/GenBank/DDBJ whole genome shotgun (WGS) entry which is preliminary data.</text>
</comment>
<protein>
    <recommendedName>
        <fullName evidence="4">G-patch domain-containing protein</fullName>
    </recommendedName>
</protein>
<dbReference type="EMBL" id="JAZDUA010000702">
    <property type="protein sequence ID" value="KAK7789837.1"/>
    <property type="molecule type" value="Genomic_DNA"/>
</dbReference>
<dbReference type="GO" id="GO:0005681">
    <property type="term" value="C:spliceosomal complex"/>
    <property type="evidence" value="ECO:0007669"/>
    <property type="project" value="TreeGrafter"/>
</dbReference>
<dbReference type="PROSITE" id="PS50174">
    <property type="entry name" value="G_PATCH"/>
    <property type="match status" value="1"/>
</dbReference>
<dbReference type="PANTHER" id="PTHR15818:SF2">
    <property type="entry name" value="G-PATCH DOMAIN AND KOW MOTIFS-CONTAINING PROTEIN"/>
    <property type="match status" value="1"/>
</dbReference>
<dbReference type="GO" id="GO:0000398">
    <property type="term" value="P:mRNA splicing, via spliceosome"/>
    <property type="evidence" value="ECO:0007669"/>
    <property type="project" value="InterPro"/>
</dbReference>
<evidence type="ECO:0000313" key="5">
    <source>
        <dbReference type="EMBL" id="KAK7789837.1"/>
    </source>
</evidence>
<dbReference type="PANTHER" id="PTHR15818">
    <property type="entry name" value="G PATCH AND KOW-CONTAINING"/>
    <property type="match status" value="1"/>
</dbReference>
<sequence>MKKISFSFSKSKPVAAKPKNEIKKDIQFIDCIESNAIKIKGGLPPEKEEELIIPVKADTLPKKEEVKLTDGEVANSEELLLVTASNSSETLEDIAVREILEDSRKVKEKNSLTSTMVLPAGAEGKVAAAEESTLADYENIPVTDFGLAMLRGMGWKPDKGIGKNEKIVEPTYPSLRPKGMGLGAEKRKIPVSSSDESEDLTLKKGAFVQVLAGCNKNTYGEVQSFDEEAGRVIIKTALGGANISVNENVVQVVPKAEYKKSSRVINQSQYDEYKRREERQESRRKEERNELRRQEWDNSRRRDEKDDSRRRDERDDSRRRDERDESRRRESRLDTSDNKRYKREDHKHLNGKHFSGE</sequence>
<dbReference type="InterPro" id="IPR000467">
    <property type="entry name" value="G_patch_dom"/>
</dbReference>
<dbReference type="GO" id="GO:0003676">
    <property type="term" value="F:nucleic acid binding"/>
    <property type="evidence" value="ECO:0007669"/>
    <property type="project" value="InterPro"/>
</dbReference>